<evidence type="ECO:0000313" key="1">
    <source>
        <dbReference type="EMBL" id="GIQ88277.1"/>
    </source>
</evidence>
<reference evidence="1 2" key="1">
    <citation type="journal article" date="2018" name="PLoS ONE">
        <title>The draft genome of Kipferlia bialata reveals reductive genome evolution in fornicate parasites.</title>
        <authorList>
            <person name="Tanifuji G."/>
            <person name="Takabayashi S."/>
            <person name="Kume K."/>
            <person name="Takagi M."/>
            <person name="Nakayama T."/>
            <person name="Kamikawa R."/>
            <person name="Inagaki Y."/>
            <person name="Hashimoto T."/>
        </authorList>
    </citation>
    <scope>NUCLEOTIDE SEQUENCE [LARGE SCALE GENOMIC DNA]</scope>
    <source>
        <strain evidence="1">NY0173</strain>
    </source>
</reference>
<comment type="caution">
    <text evidence="1">The sequence shown here is derived from an EMBL/GenBank/DDBJ whole genome shotgun (WGS) entry which is preliminary data.</text>
</comment>
<dbReference type="AlphaFoldDB" id="A0A9K3D3Z3"/>
<name>A0A9K3D3Z3_9EUKA</name>
<sequence>MSTSAQFAPTECYLAIHLSYLDSDDAVTPARAVGMVKGVMRQVFGELCETDFRVVGYRKEDMTLLLQGDRRIIDTVRTALSICHITLSLSLSLSLSHTHTHTHTHTLSLSYSSIIDTVRTALSICHMDDEGNRFTARCVLSPVLTQSLSLSLSIYAYHCLISDSLLAVCCPLS</sequence>
<evidence type="ECO:0000313" key="2">
    <source>
        <dbReference type="Proteomes" id="UP000265618"/>
    </source>
</evidence>
<organism evidence="1 2">
    <name type="scientific">Kipferlia bialata</name>
    <dbReference type="NCBI Taxonomy" id="797122"/>
    <lineage>
        <taxon>Eukaryota</taxon>
        <taxon>Metamonada</taxon>
        <taxon>Carpediemonas-like organisms</taxon>
        <taxon>Kipferlia</taxon>
    </lineage>
</organism>
<keyword evidence="2" id="KW-1185">Reference proteome</keyword>
<dbReference type="Proteomes" id="UP000265618">
    <property type="component" value="Unassembled WGS sequence"/>
</dbReference>
<accession>A0A9K3D3Z3</accession>
<protein>
    <submittedName>
        <fullName evidence="1">Uncharacterized protein</fullName>
    </submittedName>
</protein>
<proteinExistence type="predicted"/>
<dbReference type="EMBL" id="BDIP01003917">
    <property type="protein sequence ID" value="GIQ88277.1"/>
    <property type="molecule type" value="Genomic_DNA"/>
</dbReference>
<gene>
    <name evidence="1" type="ORF">KIPB_010486</name>
</gene>